<dbReference type="InParanoid" id="A0A673X282"/>
<dbReference type="Proteomes" id="UP000472277">
    <property type="component" value="Chromosome 5"/>
</dbReference>
<dbReference type="AlphaFoldDB" id="A0A673X282"/>
<reference evidence="3" key="2">
    <citation type="submission" date="2025-09" db="UniProtKB">
        <authorList>
            <consortium name="Ensembl"/>
        </authorList>
    </citation>
    <scope>IDENTIFICATION</scope>
</reference>
<dbReference type="GO" id="GO:0003700">
    <property type="term" value="F:DNA-binding transcription factor activity"/>
    <property type="evidence" value="ECO:0007669"/>
    <property type="project" value="InterPro"/>
</dbReference>
<feature type="domain" description="BZIP" evidence="2">
    <location>
        <begin position="26"/>
        <end position="41"/>
    </location>
</feature>
<dbReference type="Ensembl" id="ENSSTUT00000015916.1">
    <property type="protein sequence ID" value="ENSSTUP00000015067.1"/>
    <property type="gene ID" value="ENSSTUG00000006957.1"/>
</dbReference>
<keyword evidence="1" id="KW-1133">Transmembrane helix</keyword>
<protein>
    <recommendedName>
        <fullName evidence="2">BZIP domain-containing protein</fullName>
    </recommendedName>
</protein>
<sequence length="134" mass="15622">TPWIDHTFYFQERGGQKGVSVDRRGKRRVKNRDAARKSRKKQTERADILHQVSLAPLSLTQISLLYIYPLFLSCSLFSLNSLFLCLLCFLSHFLTFLVYFQFLSFILNSLSLSFLFQLKVFLCMGNICLHCQSK</sequence>
<keyword evidence="4" id="KW-1185">Reference proteome</keyword>
<proteinExistence type="predicted"/>
<keyword evidence="1" id="KW-0472">Membrane</keyword>
<accession>A0A673X282</accession>
<dbReference type="InterPro" id="IPR004827">
    <property type="entry name" value="bZIP"/>
</dbReference>
<evidence type="ECO:0000256" key="1">
    <source>
        <dbReference type="SAM" id="Phobius"/>
    </source>
</evidence>
<dbReference type="PROSITE" id="PS00036">
    <property type="entry name" value="BZIP_BASIC"/>
    <property type="match status" value="1"/>
</dbReference>
<reference evidence="3" key="1">
    <citation type="submission" date="2025-08" db="UniProtKB">
        <authorList>
            <consortium name="Ensembl"/>
        </authorList>
    </citation>
    <scope>IDENTIFICATION</scope>
</reference>
<feature type="transmembrane region" description="Helical" evidence="1">
    <location>
        <begin position="96"/>
        <end position="116"/>
    </location>
</feature>
<organism evidence="3 4">
    <name type="scientific">Salmo trutta</name>
    <name type="common">Brown trout</name>
    <dbReference type="NCBI Taxonomy" id="8032"/>
    <lineage>
        <taxon>Eukaryota</taxon>
        <taxon>Metazoa</taxon>
        <taxon>Chordata</taxon>
        <taxon>Craniata</taxon>
        <taxon>Vertebrata</taxon>
        <taxon>Euteleostomi</taxon>
        <taxon>Actinopterygii</taxon>
        <taxon>Neopterygii</taxon>
        <taxon>Teleostei</taxon>
        <taxon>Protacanthopterygii</taxon>
        <taxon>Salmoniformes</taxon>
        <taxon>Salmonidae</taxon>
        <taxon>Salmoninae</taxon>
        <taxon>Salmo</taxon>
    </lineage>
</organism>
<name>A0A673X282_SALTR</name>
<keyword evidence="1" id="KW-0812">Transmembrane</keyword>
<feature type="transmembrane region" description="Helical" evidence="1">
    <location>
        <begin position="66"/>
        <end position="89"/>
    </location>
</feature>
<dbReference type="Gene3D" id="1.20.5.170">
    <property type="match status" value="1"/>
</dbReference>
<evidence type="ECO:0000313" key="3">
    <source>
        <dbReference type="Ensembl" id="ENSSTUP00000015067.1"/>
    </source>
</evidence>
<evidence type="ECO:0000313" key="4">
    <source>
        <dbReference type="Proteomes" id="UP000472277"/>
    </source>
</evidence>
<evidence type="ECO:0000259" key="2">
    <source>
        <dbReference type="PROSITE" id="PS00036"/>
    </source>
</evidence>